<evidence type="ECO:0000313" key="2">
    <source>
        <dbReference type="EnsemblMetazoa" id="GAUT036050-PA"/>
    </source>
</evidence>
<evidence type="ECO:0000313" key="3">
    <source>
        <dbReference type="Proteomes" id="UP000078200"/>
    </source>
</evidence>
<dbReference type="AlphaFoldDB" id="A0A1A9VG25"/>
<keyword evidence="1" id="KW-0812">Transmembrane</keyword>
<accession>A0A1A9VG25</accession>
<keyword evidence="3" id="KW-1185">Reference proteome</keyword>
<reference evidence="2" key="1">
    <citation type="submission" date="2020-05" db="UniProtKB">
        <authorList>
            <consortium name="EnsemblMetazoa"/>
        </authorList>
    </citation>
    <scope>IDENTIFICATION</scope>
    <source>
        <strain evidence="2">TTRI</strain>
    </source>
</reference>
<evidence type="ECO:0000256" key="1">
    <source>
        <dbReference type="SAM" id="Phobius"/>
    </source>
</evidence>
<sequence length="112" mass="13217">MPQTIKYPQILNCSEYIFNMFVVTQQHPQSRNCVRHQHSYLQHRIWACCCLLLLIYICLPMLRCTSILTFAAAADTQSKDCCYCCRSLYSSWCKDNYGKDTEFQDHLKNLTF</sequence>
<dbReference type="EnsemblMetazoa" id="GAUT036050-RA">
    <property type="protein sequence ID" value="GAUT036050-PA"/>
    <property type="gene ID" value="GAUT036050"/>
</dbReference>
<keyword evidence="1" id="KW-0472">Membrane</keyword>
<organism evidence="2 3">
    <name type="scientific">Glossina austeni</name>
    <name type="common">Savannah tsetse fly</name>
    <dbReference type="NCBI Taxonomy" id="7395"/>
    <lineage>
        <taxon>Eukaryota</taxon>
        <taxon>Metazoa</taxon>
        <taxon>Ecdysozoa</taxon>
        <taxon>Arthropoda</taxon>
        <taxon>Hexapoda</taxon>
        <taxon>Insecta</taxon>
        <taxon>Pterygota</taxon>
        <taxon>Neoptera</taxon>
        <taxon>Endopterygota</taxon>
        <taxon>Diptera</taxon>
        <taxon>Brachycera</taxon>
        <taxon>Muscomorpha</taxon>
        <taxon>Hippoboscoidea</taxon>
        <taxon>Glossinidae</taxon>
        <taxon>Glossina</taxon>
    </lineage>
</organism>
<dbReference type="VEuPathDB" id="VectorBase:GAUT036050"/>
<feature type="transmembrane region" description="Helical" evidence="1">
    <location>
        <begin position="45"/>
        <end position="62"/>
    </location>
</feature>
<protein>
    <submittedName>
        <fullName evidence="2">Uncharacterized protein</fullName>
    </submittedName>
</protein>
<name>A0A1A9VG25_GLOAU</name>
<dbReference type="Proteomes" id="UP000078200">
    <property type="component" value="Unassembled WGS sequence"/>
</dbReference>
<keyword evidence="1" id="KW-1133">Transmembrane helix</keyword>
<proteinExistence type="predicted"/>